<evidence type="ECO:0000256" key="3">
    <source>
        <dbReference type="ARBA" id="ARBA00022723"/>
    </source>
</evidence>
<evidence type="ECO:0000256" key="5">
    <source>
        <dbReference type="ARBA" id="ARBA00023002"/>
    </source>
</evidence>
<dbReference type="SUPFAM" id="SSF51316">
    <property type="entry name" value="Mss4-like"/>
    <property type="match status" value="1"/>
</dbReference>
<dbReference type="Gene3D" id="2.170.150.20">
    <property type="entry name" value="Peptide methionine sulfoxide reductase"/>
    <property type="match status" value="1"/>
</dbReference>
<feature type="region of interest" description="Disordered" evidence="6">
    <location>
        <begin position="43"/>
        <end position="68"/>
    </location>
</feature>
<protein>
    <recommendedName>
        <fullName evidence="7">MsrB domain-containing protein</fullName>
    </recommendedName>
</protein>
<dbReference type="InterPro" id="IPR002579">
    <property type="entry name" value="Met_Sox_Rdtase_MsrB_dom"/>
</dbReference>
<keyword evidence="5" id="KW-0560">Oxidoreductase</keyword>
<dbReference type="GO" id="GO:0033743">
    <property type="term" value="F:peptide-methionine (R)-S-oxide reductase activity"/>
    <property type="evidence" value="ECO:0007669"/>
    <property type="project" value="InterPro"/>
</dbReference>
<comment type="caution">
    <text evidence="8">The sequence shown here is derived from an EMBL/GenBank/DDBJ whole genome shotgun (WGS) entry which is preliminary data.</text>
</comment>
<organism evidence="8 9">
    <name type="scientific">Arthrobotrys musiformis</name>
    <dbReference type="NCBI Taxonomy" id="47236"/>
    <lineage>
        <taxon>Eukaryota</taxon>
        <taxon>Fungi</taxon>
        <taxon>Dikarya</taxon>
        <taxon>Ascomycota</taxon>
        <taxon>Pezizomycotina</taxon>
        <taxon>Orbiliomycetes</taxon>
        <taxon>Orbiliales</taxon>
        <taxon>Orbiliaceae</taxon>
        <taxon>Arthrobotrys</taxon>
    </lineage>
</organism>
<dbReference type="GO" id="GO:0006979">
    <property type="term" value="P:response to oxidative stress"/>
    <property type="evidence" value="ECO:0007669"/>
    <property type="project" value="InterPro"/>
</dbReference>
<dbReference type="Proteomes" id="UP001370758">
    <property type="component" value="Unassembled WGS sequence"/>
</dbReference>
<evidence type="ECO:0000256" key="6">
    <source>
        <dbReference type="SAM" id="MobiDB-lite"/>
    </source>
</evidence>
<dbReference type="InterPro" id="IPR011057">
    <property type="entry name" value="Mss4-like_sf"/>
</dbReference>
<dbReference type="PANTHER" id="PTHR46081">
    <property type="entry name" value="PEPTIDE METHIONINE SULFOXIDE REDUCTASE 2"/>
    <property type="match status" value="1"/>
</dbReference>
<evidence type="ECO:0000313" key="9">
    <source>
        <dbReference type="Proteomes" id="UP001370758"/>
    </source>
</evidence>
<dbReference type="EMBL" id="JAVHJL010000002">
    <property type="protein sequence ID" value="KAK6508788.1"/>
    <property type="molecule type" value="Genomic_DNA"/>
</dbReference>
<dbReference type="Pfam" id="PF01641">
    <property type="entry name" value="SelR"/>
    <property type="match status" value="1"/>
</dbReference>
<keyword evidence="3" id="KW-0479">Metal-binding</keyword>
<dbReference type="AlphaFoldDB" id="A0AAV9WGZ1"/>
<comment type="cofactor">
    <cofactor evidence="1">
        <name>Zn(2+)</name>
        <dbReference type="ChEBI" id="CHEBI:29105"/>
    </cofactor>
</comment>
<feature type="region of interest" description="Disordered" evidence="6">
    <location>
        <begin position="1"/>
        <end position="20"/>
    </location>
</feature>
<reference evidence="8 9" key="1">
    <citation type="submission" date="2023-08" db="EMBL/GenBank/DDBJ databases">
        <authorList>
            <person name="Palmer J.M."/>
        </authorList>
    </citation>
    <scope>NUCLEOTIDE SEQUENCE [LARGE SCALE GENOMIC DNA]</scope>
    <source>
        <strain evidence="8 9">TWF481</strain>
    </source>
</reference>
<dbReference type="GO" id="GO:0046872">
    <property type="term" value="F:metal ion binding"/>
    <property type="evidence" value="ECO:0007669"/>
    <property type="project" value="UniProtKB-KW"/>
</dbReference>
<gene>
    <name evidence="8" type="ORF">TWF481_003558</name>
</gene>
<evidence type="ECO:0000259" key="7">
    <source>
        <dbReference type="PROSITE" id="PS51790"/>
    </source>
</evidence>
<evidence type="ECO:0000313" key="8">
    <source>
        <dbReference type="EMBL" id="KAK6508788.1"/>
    </source>
</evidence>
<evidence type="ECO:0000256" key="2">
    <source>
        <dbReference type="ARBA" id="ARBA00007174"/>
    </source>
</evidence>
<dbReference type="GO" id="GO:0030091">
    <property type="term" value="P:protein repair"/>
    <property type="evidence" value="ECO:0007669"/>
    <property type="project" value="InterPro"/>
</dbReference>
<sequence>MGEPEVTEPGDASKPAPEPYSHLTVAQYRSLILRQTEAPFSSSLPLLLPQDHDQATPDRQKTDPSTNGVELTLPPTTPSYACANCSAPLFPADAKFASGTGWPSFSSAIPGAIKTKTDWRLKEDGRWVLGGSLGLKFREEVICGGCGGHLGHVFRGEKWVGVKEQVEGKGVTRYCVNGCSLVAVSGGLTGLAAHN</sequence>
<proteinExistence type="inferred from homology"/>
<name>A0AAV9WGZ1_9PEZI</name>
<evidence type="ECO:0000256" key="4">
    <source>
        <dbReference type="ARBA" id="ARBA00022833"/>
    </source>
</evidence>
<feature type="domain" description="MsrB" evidence="7">
    <location>
        <begin position="48"/>
        <end position="186"/>
    </location>
</feature>
<accession>A0AAV9WGZ1</accession>
<keyword evidence="9" id="KW-1185">Reference proteome</keyword>
<feature type="compositionally biased region" description="Basic and acidic residues" evidence="6">
    <location>
        <begin position="50"/>
        <end position="62"/>
    </location>
</feature>
<keyword evidence="4" id="KW-0862">Zinc</keyword>
<comment type="similarity">
    <text evidence="2">Belongs to the MsrB Met sulfoxide reductase family.</text>
</comment>
<evidence type="ECO:0000256" key="1">
    <source>
        <dbReference type="ARBA" id="ARBA00001947"/>
    </source>
</evidence>
<dbReference type="InterPro" id="IPR028427">
    <property type="entry name" value="Met_Sox_Rdtase_MsrB"/>
</dbReference>
<dbReference type="PANTHER" id="PTHR46081:SF8">
    <property type="entry name" value="PEPTIDE METHIONINE SULFOXIDE REDUCTASE 2"/>
    <property type="match status" value="1"/>
</dbReference>
<dbReference type="PROSITE" id="PS51790">
    <property type="entry name" value="MSRB"/>
    <property type="match status" value="1"/>
</dbReference>